<feature type="domain" description="DUF7053" evidence="1">
    <location>
        <begin position="4"/>
        <end position="179"/>
    </location>
</feature>
<sequence>MARATHIYNAEYPIPSNVLANDVIDVLHLHENLLTVQPQLASYSEISSTEASDFDTYFDNLDYPVKVYKAIEKIMIIPGIGDWGKYPTTIIVTFQNTIDGLKSRAVASAGVVVTATYTVNKANKQGSKCDTNDGDSLGDDSWILSQNVVLECSSWLMPFVKQNMEGAQRNMCQNLVKLASLQ</sequence>
<dbReference type="PANTHER" id="PTHR38117:SF1">
    <property type="entry name" value="DUF3074 DOMAIN-CONTAINING PROTEIN"/>
    <property type="match status" value="1"/>
</dbReference>
<dbReference type="Proteomes" id="UP000241690">
    <property type="component" value="Unassembled WGS sequence"/>
</dbReference>
<name>A0A2T4AMV0_TRIHA</name>
<protein>
    <recommendedName>
        <fullName evidence="1">DUF7053 domain-containing protein</fullName>
    </recommendedName>
</protein>
<keyword evidence="3" id="KW-1185">Reference proteome</keyword>
<dbReference type="EMBL" id="KZ679677">
    <property type="protein sequence ID" value="PTB58389.1"/>
    <property type="molecule type" value="Genomic_DNA"/>
</dbReference>
<evidence type="ECO:0000259" key="1">
    <source>
        <dbReference type="Pfam" id="PF23155"/>
    </source>
</evidence>
<dbReference type="PANTHER" id="PTHR38117">
    <property type="entry name" value="NACHT AND WD40 DOMAIN PROTEIN"/>
    <property type="match status" value="1"/>
</dbReference>
<accession>A0A2T4AMV0</accession>
<dbReference type="STRING" id="983964.A0A2T4AMV0"/>
<dbReference type="InterPro" id="IPR055481">
    <property type="entry name" value="DUF7053"/>
</dbReference>
<dbReference type="RefSeq" id="XP_024778066.1">
    <property type="nucleotide sequence ID" value="XM_024918713.1"/>
</dbReference>
<evidence type="ECO:0000313" key="2">
    <source>
        <dbReference type="EMBL" id="PTB58389.1"/>
    </source>
</evidence>
<dbReference type="Pfam" id="PF23155">
    <property type="entry name" value="DUF7053"/>
    <property type="match status" value="1"/>
</dbReference>
<dbReference type="GeneID" id="36627282"/>
<proteinExistence type="predicted"/>
<organism evidence="2 3">
    <name type="scientific">Trichoderma harzianum CBS 226.95</name>
    <dbReference type="NCBI Taxonomy" id="983964"/>
    <lineage>
        <taxon>Eukaryota</taxon>
        <taxon>Fungi</taxon>
        <taxon>Dikarya</taxon>
        <taxon>Ascomycota</taxon>
        <taxon>Pezizomycotina</taxon>
        <taxon>Sordariomycetes</taxon>
        <taxon>Hypocreomycetidae</taxon>
        <taxon>Hypocreales</taxon>
        <taxon>Hypocreaceae</taxon>
        <taxon>Trichoderma</taxon>
    </lineage>
</organism>
<dbReference type="AlphaFoldDB" id="A0A2T4AMV0"/>
<gene>
    <name evidence="2" type="ORF">M431DRAFT_505898</name>
</gene>
<reference evidence="2 3" key="1">
    <citation type="submission" date="2016-07" db="EMBL/GenBank/DDBJ databases">
        <title>Multiple horizontal gene transfer events from other fungi enriched the ability of initially mycotrophic Trichoderma (Ascomycota) to feed on dead plant biomass.</title>
        <authorList>
            <consortium name="DOE Joint Genome Institute"/>
            <person name="Aerts A."/>
            <person name="Atanasova L."/>
            <person name="Chenthamara K."/>
            <person name="Zhang J."/>
            <person name="Grujic M."/>
            <person name="Henrissat B."/>
            <person name="Kuo A."/>
            <person name="Salamov A."/>
            <person name="Lipzen A."/>
            <person name="Labutti K."/>
            <person name="Barry K."/>
            <person name="Miao Y."/>
            <person name="Rahimi M.J."/>
            <person name="Shen Q."/>
            <person name="Grigoriev I.V."/>
            <person name="Kubicek C.P."/>
            <person name="Druzhinina I.S."/>
        </authorList>
    </citation>
    <scope>NUCLEOTIDE SEQUENCE [LARGE SCALE GENOMIC DNA]</scope>
    <source>
        <strain evidence="2 3">CBS 226.95</strain>
    </source>
</reference>
<evidence type="ECO:0000313" key="3">
    <source>
        <dbReference type="Proteomes" id="UP000241690"/>
    </source>
</evidence>